<evidence type="ECO:0000256" key="1">
    <source>
        <dbReference type="ARBA" id="ARBA00004477"/>
    </source>
</evidence>
<dbReference type="Pfam" id="PF08449">
    <property type="entry name" value="UAA"/>
    <property type="match status" value="1"/>
</dbReference>
<organism evidence="12 13">
    <name type="scientific">Mitosporidium daphniae</name>
    <dbReference type="NCBI Taxonomy" id="1485682"/>
    <lineage>
        <taxon>Eukaryota</taxon>
        <taxon>Fungi</taxon>
        <taxon>Fungi incertae sedis</taxon>
        <taxon>Microsporidia</taxon>
        <taxon>Mitosporidium</taxon>
    </lineage>
</organism>
<accession>A0A098VNX5</accession>
<feature type="transmembrane region" description="Helical" evidence="11">
    <location>
        <begin position="306"/>
        <end position="326"/>
    </location>
</feature>
<dbReference type="InterPro" id="IPR013657">
    <property type="entry name" value="SCL35B1-4/HUT1"/>
</dbReference>
<evidence type="ECO:0000256" key="6">
    <source>
        <dbReference type="ARBA" id="ARBA00022824"/>
    </source>
</evidence>
<feature type="transmembrane region" description="Helical" evidence="11">
    <location>
        <begin position="100"/>
        <end position="122"/>
    </location>
</feature>
<sequence length="454" mass="50778">MDAPPASSSSLLSGFAKLMFCICGIYACFLTWGILQERISTVAYPTGIESLLIDRVSVFPACYFISFYNYVFTQVHQLLLAVTKIDANDMDNSADKFSSFIFLNLSQALASWIVSSSVVYYYRRSSSSRGSCSSSSKDSSPLISSIPGHPVAPTIDSRFPAPDRRLFWLYLKLSIIYSVSSPFAYASLKYIHYVAMNLGKACKLLPLVLIKIFVKRESIERRKLFNLLLITMGVVGFLFFEAPKGDRSAHRMMDRSEISGHQALIFNFDSFSIVFGVLLLLINLFLDGLMNSMQDEVFSTYKPSPFHMMFYLNRNSTVLMVLYLFLAPWSDDLKSALKFIAIRPSILPDIFLFSTCGAVGQAIVFMTLGNFGAILLVTITVTRKLFTILLSVLYFGHSLTPGQWSSVFIVFLALILEAYLSSRRKHPLPPPIEVTPVSSPGKYKVIKPLSGKVK</sequence>
<feature type="transmembrane region" description="Helical" evidence="11">
    <location>
        <begin position="15"/>
        <end position="35"/>
    </location>
</feature>
<comment type="caution">
    <text evidence="12">The sequence shown here is derived from an EMBL/GenBank/DDBJ whole genome shotgun (WGS) entry which is preliminary data.</text>
</comment>
<feature type="transmembrane region" description="Helical" evidence="11">
    <location>
        <begin position="263"/>
        <end position="286"/>
    </location>
</feature>
<evidence type="ECO:0000256" key="5">
    <source>
        <dbReference type="ARBA" id="ARBA00022692"/>
    </source>
</evidence>
<keyword evidence="6" id="KW-0256">Endoplasmic reticulum</keyword>
<comment type="subcellular location">
    <subcellularLocation>
        <location evidence="1">Endoplasmic reticulum membrane</location>
        <topology evidence="1">Multi-pass membrane protein</topology>
    </subcellularLocation>
</comment>
<evidence type="ECO:0000256" key="10">
    <source>
        <dbReference type="SAM" id="MobiDB-lite"/>
    </source>
</evidence>
<evidence type="ECO:0000256" key="7">
    <source>
        <dbReference type="ARBA" id="ARBA00022989"/>
    </source>
</evidence>
<dbReference type="RefSeq" id="XP_013237190.1">
    <property type="nucleotide sequence ID" value="XM_013381736.1"/>
</dbReference>
<evidence type="ECO:0000313" key="12">
    <source>
        <dbReference type="EMBL" id="KGG50748.1"/>
    </source>
</evidence>
<dbReference type="InterPro" id="IPR037185">
    <property type="entry name" value="EmrE-like"/>
</dbReference>
<dbReference type="VEuPathDB" id="MicrosporidiaDB:DI09_57p30"/>
<dbReference type="GO" id="GO:0005460">
    <property type="term" value="F:UDP-glucose transmembrane transporter activity"/>
    <property type="evidence" value="ECO:0007669"/>
    <property type="project" value="TreeGrafter"/>
</dbReference>
<feature type="transmembrane region" description="Helical" evidence="11">
    <location>
        <begin position="402"/>
        <end position="420"/>
    </location>
</feature>
<keyword evidence="8 11" id="KW-0472">Membrane</keyword>
<comment type="similarity">
    <text evidence="2">Belongs to the nucleotide-sugar transporter family. SLC35B subfamily.</text>
</comment>
<dbReference type="SUPFAM" id="SSF103481">
    <property type="entry name" value="Multidrug resistance efflux transporter EmrE"/>
    <property type="match status" value="1"/>
</dbReference>
<reference evidence="12 13" key="1">
    <citation type="submission" date="2014-04" db="EMBL/GenBank/DDBJ databases">
        <title>A new species of microsporidia sheds light on the evolution of extreme parasitism.</title>
        <authorList>
            <person name="Haag K.L."/>
            <person name="James T.Y."/>
            <person name="Larsson R."/>
            <person name="Schaer T.M."/>
            <person name="Refardt D."/>
            <person name="Pombert J.-F."/>
            <person name="Ebert D."/>
        </authorList>
    </citation>
    <scope>NUCLEOTIDE SEQUENCE [LARGE SCALE GENOMIC DNA]</scope>
    <source>
        <strain evidence="12 13">UGP3</strain>
        <tissue evidence="12">Spores</tissue>
    </source>
</reference>
<keyword evidence="7 11" id="KW-1133">Transmembrane helix</keyword>
<dbReference type="GO" id="GO:0000139">
    <property type="term" value="C:Golgi membrane"/>
    <property type="evidence" value="ECO:0007669"/>
    <property type="project" value="TreeGrafter"/>
</dbReference>
<evidence type="ECO:0000256" key="2">
    <source>
        <dbReference type="ARBA" id="ARBA00010694"/>
    </source>
</evidence>
<dbReference type="GO" id="GO:0005459">
    <property type="term" value="F:UDP-galactose transmembrane transporter activity"/>
    <property type="evidence" value="ECO:0007669"/>
    <property type="project" value="TreeGrafter"/>
</dbReference>
<feature type="transmembrane region" description="Helical" evidence="11">
    <location>
        <begin position="56"/>
        <end position="80"/>
    </location>
</feature>
<dbReference type="GeneID" id="25260361"/>
<dbReference type="PANTHER" id="PTHR10778">
    <property type="entry name" value="SOLUTE CARRIER FAMILY 35 MEMBER B"/>
    <property type="match status" value="1"/>
</dbReference>
<dbReference type="PANTHER" id="PTHR10778:SF10">
    <property type="entry name" value="SOLUTE CARRIER FAMILY 35 MEMBER B1"/>
    <property type="match status" value="1"/>
</dbReference>
<dbReference type="GO" id="GO:0005789">
    <property type="term" value="C:endoplasmic reticulum membrane"/>
    <property type="evidence" value="ECO:0007669"/>
    <property type="project" value="UniProtKB-SubCell"/>
</dbReference>
<feature type="transmembrane region" description="Helical" evidence="11">
    <location>
        <begin position="167"/>
        <end position="185"/>
    </location>
</feature>
<feature type="region of interest" description="Disordered" evidence="10">
    <location>
        <begin position="126"/>
        <end position="145"/>
    </location>
</feature>
<evidence type="ECO:0000313" key="13">
    <source>
        <dbReference type="Proteomes" id="UP000029725"/>
    </source>
</evidence>
<keyword evidence="13" id="KW-1185">Reference proteome</keyword>
<keyword evidence="4" id="KW-0762">Sugar transport</keyword>
<dbReference type="Proteomes" id="UP000029725">
    <property type="component" value="Unassembled WGS sequence"/>
</dbReference>
<protein>
    <recommendedName>
        <fullName evidence="9">UDP-galactose transporter homolog 1</fullName>
    </recommendedName>
</protein>
<keyword evidence="3" id="KW-0813">Transport</keyword>
<gene>
    <name evidence="12" type="ORF">DI09_57p30</name>
</gene>
<feature type="transmembrane region" description="Helical" evidence="11">
    <location>
        <begin position="191"/>
        <end position="212"/>
    </location>
</feature>
<evidence type="ECO:0000256" key="8">
    <source>
        <dbReference type="ARBA" id="ARBA00023136"/>
    </source>
</evidence>
<evidence type="ECO:0000256" key="11">
    <source>
        <dbReference type="SAM" id="Phobius"/>
    </source>
</evidence>
<dbReference type="OrthoDB" id="1601at2759"/>
<evidence type="ECO:0000256" key="4">
    <source>
        <dbReference type="ARBA" id="ARBA00022597"/>
    </source>
</evidence>
<name>A0A098VNX5_9MICR</name>
<dbReference type="EMBL" id="JMKJ01000532">
    <property type="protein sequence ID" value="KGG50748.1"/>
    <property type="molecule type" value="Genomic_DNA"/>
</dbReference>
<keyword evidence="5 11" id="KW-0812">Transmembrane</keyword>
<proteinExistence type="inferred from homology"/>
<dbReference type="AlphaFoldDB" id="A0A098VNX5"/>
<evidence type="ECO:0000256" key="9">
    <source>
        <dbReference type="ARBA" id="ARBA00041103"/>
    </source>
</evidence>
<dbReference type="HOGENOM" id="CLU_036019_0_2_1"/>
<feature type="transmembrane region" description="Helical" evidence="11">
    <location>
        <begin position="224"/>
        <end position="243"/>
    </location>
</feature>
<evidence type="ECO:0000256" key="3">
    <source>
        <dbReference type="ARBA" id="ARBA00022448"/>
    </source>
</evidence>